<accession>A0ABP1GA64</accession>
<sequence>MERPAPCPRVNFALMERYIGQHVLLVCKLDSLEPQMNRAHVVTSDGGRVTVALKTATFDSSFVEFEGIVDAPNQLREEARCEFGSSFDMTTYDRLCQLSNTDYKTLFA</sequence>
<dbReference type="Gene3D" id="2.40.50.140">
    <property type="entry name" value="Nucleic acid-binding proteins"/>
    <property type="match status" value="1"/>
</dbReference>
<organism evidence="4 5">
    <name type="scientific">Coccomyxa viridis</name>
    <dbReference type="NCBI Taxonomy" id="1274662"/>
    <lineage>
        <taxon>Eukaryota</taxon>
        <taxon>Viridiplantae</taxon>
        <taxon>Chlorophyta</taxon>
        <taxon>core chlorophytes</taxon>
        <taxon>Trebouxiophyceae</taxon>
        <taxon>Trebouxiophyceae incertae sedis</taxon>
        <taxon>Coccomyxaceae</taxon>
        <taxon>Coccomyxa</taxon>
    </lineage>
</organism>
<keyword evidence="5" id="KW-1185">Reference proteome</keyword>
<comment type="similarity">
    <text evidence="2">Belongs to the replication factor A protein 3 family.</text>
</comment>
<gene>
    <name evidence="4" type="primary">g11246</name>
    <name evidence="4" type="ORF">VP750_LOCUS10071</name>
</gene>
<dbReference type="PANTHER" id="PTHR47058">
    <property type="entry name" value="REPLICATION PROTEIN A 14 KDA SUBUNIT A-RELATED"/>
    <property type="match status" value="1"/>
</dbReference>
<protein>
    <submittedName>
        <fullName evidence="4">G11246 protein</fullName>
    </submittedName>
</protein>
<dbReference type="CDD" id="cd04479">
    <property type="entry name" value="RPA3"/>
    <property type="match status" value="1"/>
</dbReference>
<dbReference type="PANTHER" id="PTHR47058:SF3">
    <property type="entry name" value="REPLICATION PROTEIN A 14 KDA SUBUNIT A-RELATED"/>
    <property type="match status" value="1"/>
</dbReference>
<dbReference type="InterPro" id="IPR012340">
    <property type="entry name" value="NA-bd_OB-fold"/>
</dbReference>
<keyword evidence="3" id="KW-0539">Nucleus</keyword>
<dbReference type="SUPFAM" id="SSF50249">
    <property type="entry name" value="Nucleic acid-binding proteins"/>
    <property type="match status" value="1"/>
</dbReference>
<dbReference type="Proteomes" id="UP001497392">
    <property type="component" value="Unassembled WGS sequence"/>
</dbReference>
<evidence type="ECO:0000256" key="2">
    <source>
        <dbReference type="ARBA" id="ARBA00009761"/>
    </source>
</evidence>
<reference evidence="4 5" key="1">
    <citation type="submission" date="2024-06" db="EMBL/GenBank/DDBJ databases">
        <authorList>
            <person name="Kraege A."/>
            <person name="Thomma B."/>
        </authorList>
    </citation>
    <scope>NUCLEOTIDE SEQUENCE [LARGE SCALE GENOMIC DNA]</scope>
</reference>
<name>A0ABP1GA64_9CHLO</name>
<dbReference type="Pfam" id="PF08661">
    <property type="entry name" value="Rep_fac-A_3"/>
    <property type="match status" value="1"/>
</dbReference>
<evidence type="ECO:0000256" key="3">
    <source>
        <dbReference type="ARBA" id="ARBA00023242"/>
    </source>
</evidence>
<comment type="subcellular location">
    <subcellularLocation>
        <location evidence="1">Nucleus</location>
    </subcellularLocation>
</comment>
<evidence type="ECO:0000256" key="1">
    <source>
        <dbReference type="ARBA" id="ARBA00004123"/>
    </source>
</evidence>
<proteinExistence type="inferred from homology"/>
<dbReference type="InterPro" id="IPR013970">
    <property type="entry name" value="Rfa2"/>
</dbReference>
<evidence type="ECO:0000313" key="4">
    <source>
        <dbReference type="EMBL" id="CAL5228165.1"/>
    </source>
</evidence>
<comment type="caution">
    <text evidence="4">The sequence shown here is derived from an EMBL/GenBank/DDBJ whole genome shotgun (WGS) entry which is preliminary data.</text>
</comment>
<evidence type="ECO:0000313" key="5">
    <source>
        <dbReference type="Proteomes" id="UP001497392"/>
    </source>
</evidence>
<dbReference type="EMBL" id="CAXHTA020000018">
    <property type="protein sequence ID" value="CAL5228165.1"/>
    <property type="molecule type" value="Genomic_DNA"/>
</dbReference>